<evidence type="ECO:0000313" key="3">
    <source>
        <dbReference type="EMBL" id="RPB26260.1"/>
    </source>
</evidence>
<evidence type="ECO:0000313" key="4">
    <source>
        <dbReference type="Proteomes" id="UP000267821"/>
    </source>
</evidence>
<evidence type="ECO:0000256" key="1">
    <source>
        <dbReference type="SAM" id="MobiDB-lite"/>
    </source>
</evidence>
<reference evidence="3 4" key="1">
    <citation type="journal article" date="2018" name="Nat. Ecol. Evol.">
        <title>Pezizomycetes genomes reveal the molecular basis of ectomycorrhizal truffle lifestyle.</title>
        <authorList>
            <person name="Murat C."/>
            <person name="Payen T."/>
            <person name="Noel B."/>
            <person name="Kuo A."/>
            <person name="Morin E."/>
            <person name="Chen J."/>
            <person name="Kohler A."/>
            <person name="Krizsan K."/>
            <person name="Balestrini R."/>
            <person name="Da Silva C."/>
            <person name="Montanini B."/>
            <person name="Hainaut M."/>
            <person name="Levati E."/>
            <person name="Barry K.W."/>
            <person name="Belfiori B."/>
            <person name="Cichocki N."/>
            <person name="Clum A."/>
            <person name="Dockter R.B."/>
            <person name="Fauchery L."/>
            <person name="Guy J."/>
            <person name="Iotti M."/>
            <person name="Le Tacon F."/>
            <person name="Lindquist E.A."/>
            <person name="Lipzen A."/>
            <person name="Malagnac F."/>
            <person name="Mello A."/>
            <person name="Molinier V."/>
            <person name="Miyauchi S."/>
            <person name="Poulain J."/>
            <person name="Riccioni C."/>
            <person name="Rubini A."/>
            <person name="Sitrit Y."/>
            <person name="Splivallo R."/>
            <person name="Traeger S."/>
            <person name="Wang M."/>
            <person name="Zifcakova L."/>
            <person name="Wipf D."/>
            <person name="Zambonelli A."/>
            <person name="Paolocci F."/>
            <person name="Nowrousian M."/>
            <person name="Ottonello S."/>
            <person name="Baldrian P."/>
            <person name="Spatafora J.W."/>
            <person name="Henrissat B."/>
            <person name="Nagy L.G."/>
            <person name="Aury J.M."/>
            <person name="Wincker P."/>
            <person name="Grigoriev I.V."/>
            <person name="Bonfante P."/>
            <person name="Martin F.M."/>
        </authorList>
    </citation>
    <scope>NUCLEOTIDE SEQUENCE [LARGE SCALE GENOMIC DNA]</scope>
    <source>
        <strain evidence="3 4">ATCC MYA-4762</strain>
    </source>
</reference>
<dbReference type="PANTHER" id="PTHR42339:SF1">
    <property type="entry name" value="HISTONE H1"/>
    <property type="match status" value="1"/>
</dbReference>
<dbReference type="PANTHER" id="PTHR42339">
    <property type="entry name" value="HISTONE H1"/>
    <property type="match status" value="1"/>
</dbReference>
<dbReference type="Proteomes" id="UP000267821">
    <property type="component" value="Unassembled WGS sequence"/>
</dbReference>
<feature type="region of interest" description="Disordered" evidence="1">
    <location>
        <begin position="1"/>
        <end position="136"/>
    </location>
</feature>
<dbReference type="Pfam" id="PF24852">
    <property type="entry name" value="DUF7726"/>
    <property type="match status" value="1"/>
</dbReference>
<protein>
    <recommendedName>
        <fullName evidence="2">DUF7726 domain-containing protein</fullName>
    </recommendedName>
</protein>
<gene>
    <name evidence="3" type="ORF">L211DRAFT_821240</name>
</gene>
<dbReference type="InterPro" id="IPR056143">
    <property type="entry name" value="DUF7726"/>
</dbReference>
<feature type="compositionally biased region" description="Low complexity" evidence="1">
    <location>
        <begin position="21"/>
        <end position="35"/>
    </location>
</feature>
<feature type="compositionally biased region" description="Low complexity" evidence="1">
    <location>
        <begin position="48"/>
        <end position="70"/>
    </location>
</feature>
<dbReference type="AlphaFoldDB" id="A0A3N4LTX1"/>
<accession>A0A3N4LTX1</accession>
<dbReference type="InParanoid" id="A0A3N4LTX1"/>
<name>A0A3N4LTX1_9PEZI</name>
<feature type="domain" description="DUF7726" evidence="2">
    <location>
        <begin position="155"/>
        <end position="228"/>
    </location>
</feature>
<evidence type="ECO:0000259" key="2">
    <source>
        <dbReference type="Pfam" id="PF24852"/>
    </source>
</evidence>
<dbReference type="OrthoDB" id="2592504at2759"/>
<feature type="compositionally biased region" description="Pro residues" evidence="1">
    <location>
        <begin position="100"/>
        <end position="117"/>
    </location>
</feature>
<dbReference type="EMBL" id="ML121535">
    <property type="protein sequence ID" value="RPB26260.1"/>
    <property type="molecule type" value="Genomic_DNA"/>
</dbReference>
<feature type="compositionally biased region" description="Pro residues" evidence="1">
    <location>
        <begin position="71"/>
        <end position="90"/>
    </location>
</feature>
<keyword evidence="4" id="KW-1185">Reference proteome</keyword>
<sequence length="265" mass="29052">MPKAPRARSYGAVSVAEPYPTMTVSSSSSTSNFSTVPLPSISTLPPFSSLSGSTLPPILSLTSPPSRTSIPVPPPLQPPVQPPPPVPVPPTSISAILNPHPSPPRTNQPPLFPPPIRAPSVSKQPTPRSRTKNDPLPWLTVEVPKISARDGETYVPIYDDCNEIRRKIRAFFSNANTEYKCTQKHFLEVIGNVNSNSYRRFMAAKGDGGGAENGTYTGAYIFFEKKRIWECKPKGKKRLDSEAQFPMGRDLIDSNRPVYITTRIT</sequence>
<proteinExistence type="predicted"/>
<organism evidence="3 4">
    <name type="scientific">Terfezia boudieri ATCC MYA-4762</name>
    <dbReference type="NCBI Taxonomy" id="1051890"/>
    <lineage>
        <taxon>Eukaryota</taxon>
        <taxon>Fungi</taxon>
        <taxon>Dikarya</taxon>
        <taxon>Ascomycota</taxon>
        <taxon>Pezizomycotina</taxon>
        <taxon>Pezizomycetes</taxon>
        <taxon>Pezizales</taxon>
        <taxon>Pezizaceae</taxon>
        <taxon>Terfezia</taxon>
    </lineage>
</organism>